<proteinExistence type="predicted"/>
<gene>
    <name evidence="2" type="ORF">OR613_10575</name>
</gene>
<dbReference type="RefSeq" id="WP_271207546.1">
    <property type="nucleotide sequence ID" value="NZ_CP112887.1"/>
</dbReference>
<evidence type="ECO:0000313" key="2">
    <source>
        <dbReference type="EMBL" id="WBW63300.1"/>
    </source>
</evidence>
<reference evidence="2 3" key="1">
    <citation type="journal article" date="2023" name="Microbiol. Resour. Announc.">
        <title>Complete Genome Sequence of the First Colistin-Resistant Raoultella electrica Strain.</title>
        <authorList>
            <person name="Aldeia C."/>
            <person name="Campos-Madueno E.I."/>
            <person name="Sendi P."/>
            <person name="Endimiani A."/>
        </authorList>
    </citation>
    <scope>NUCLEOTIDE SEQUENCE [LARGE SCALE GENOMIC DNA]</scope>
    <source>
        <strain evidence="2 3">S2-IND-01-C</strain>
    </source>
</reference>
<organism evidence="2 3">
    <name type="scientific">Klebsiella electrica</name>
    <dbReference type="NCBI Taxonomy" id="1259973"/>
    <lineage>
        <taxon>Bacteria</taxon>
        <taxon>Pseudomonadati</taxon>
        <taxon>Pseudomonadota</taxon>
        <taxon>Gammaproteobacteria</taxon>
        <taxon>Enterobacterales</taxon>
        <taxon>Enterobacteriaceae</taxon>
        <taxon>Klebsiella/Raoultella group</taxon>
        <taxon>Klebsiella</taxon>
    </lineage>
</organism>
<sequence>MKTIEPIPTLALDDLLSIAASAIEDLLEHTDPNTSYYSGVWADVPGKLRAAMLQAGNSPVIPEGWQVEAEKLAEMHGMSFVLFRHGEAPQCADPTKVVISFTDKGLGHDTEPQNAQQNIPEIIPGWIPVSERLPDKNQSVLISVNFDSSLVDPLICTARYTGSTFRRGEATVKPGSGIEEVTHWMPLPAAPQEVK</sequence>
<evidence type="ECO:0000313" key="3">
    <source>
        <dbReference type="Proteomes" id="UP001210130"/>
    </source>
</evidence>
<protein>
    <submittedName>
        <fullName evidence="2">DUF551 domain-containing protein</fullName>
    </submittedName>
</protein>
<dbReference type="Pfam" id="PF04448">
    <property type="entry name" value="DUF551"/>
    <property type="match status" value="1"/>
</dbReference>
<feature type="domain" description="DUF551" evidence="1">
    <location>
        <begin position="125"/>
        <end position="192"/>
    </location>
</feature>
<accession>A0AAJ5QZG9</accession>
<dbReference type="EMBL" id="CP112887">
    <property type="protein sequence ID" value="WBW63300.1"/>
    <property type="molecule type" value="Genomic_DNA"/>
</dbReference>
<keyword evidence="3" id="KW-1185">Reference proteome</keyword>
<dbReference type="AlphaFoldDB" id="A0AAJ5QZG9"/>
<evidence type="ECO:0000259" key="1">
    <source>
        <dbReference type="Pfam" id="PF04448"/>
    </source>
</evidence>
<name>A0AAJ5QZG9_9ENTR</name>
<dbReference type="Proteomes" id="UP001210130">
    <property type="component" value="Chromosome"/>
</dbReference>
<dbReference type="InterPro" id="IPR007539">
    <property type="entry name" value="DUF551"/>
</dbReference>